<proteinExistence type="predicted"/>
<evidence type="ECO:0000256" key="7">
    <source>
        <dbReference type="SAM" id="Phobius"/>
    </source>
</evidence>
<organism evidence="8 12">
    <name type="scientific">Rotaria magnacalcarata</name>
    <dbReference type="NCBI Taxonomy" id="392030"/>
    <lineage>
        <taxon>Eukaryota</taxon>
        <taxon>Metazoa</taxon>
        <taxon>Spiralia</taxon>
        <taxon>Gnathifera</taxon>
        <taxon>Rotifera</taxon>
        <taxon>Eurotatoria</taxon>
        <taxon>Bdelloidea</taxon>
        <taxon>Philodinida</taxon>
        <taxon>Philodinidae</taxon>
        <taxon>Rotaria</taxon>
    </lineage>
</organism>
<dbReference type="GO" id="GO:0005886">
    <property type="term" value="C:plasma membrane"/>
    <property type="evidence" value="ECO:0007669"/>
    <property type="project" value="TreeGrafter"/>
</dbReference>
<dbReference type="Pfam" id="PF00209">
    <property type="entry name" value="SNF"/>
    <property type="match status" value="1"/>
</dbReference>
<evidence type="ECO:0000313" key="9">
    <source>
        <dbReference type="EMBL" id="CAF3839046.1"/>
    </source>
</evidence>
<feature type="compositionally biased region" description="Polar residues" evidence="6">
    <location>
        <begin position="94"/>
        <end position="105"/>
    </location>
</feature>
<evidence type="ECO:0000313" key="12">
    <source>
        <dbReference type="Proteomes" id="UP000663842"/>
    </source>
</evidence>
<dbReference type="GO" id="GO:0035725">
    <property type="term" value="P:sodium ion transmembrane transport"/>
    <property type="evidence" value="ECO:0007669"/>
    <property type="project" value="TreeGrafter"/>
</dbReference>
<accession>A0A818YYD8</accession>
<evidence type="ECO:0000313" key="11">
    <source>
        <dbReference type="EMBL" id="CAF4210907.1"/>
    </source>
</evidence>
<evidence type="ECO:0000313" key="13">
    <source>
        <dbReference type="Proteomes" id="UP000663866"/>
    </source>
</evidence>
<keyword evidence="5 7" id="KW-0472">Membrane</keyword>
<keyword evidence="4 7" id="KW-1133">Transmembrane helix</keyword>
<evidence type="ECO:0000256" key="4">
    <source>
        <dbReference type="ARBA" id="ARBA00022989"/>
    </source>
</evidence>
<evidence type="ECO:0000313" key="10">
    <source>
        <dbReference type="EMBL" id="CAF3983236.1"/>
    </source>
</evidence>
<evidence type="ECO:0000256" key="6">
    <source>
        <dbReference type="SAM" id="MobiDB-lite"/>
    </source>
</evidence>
<dbReference type="PANTHER" id="PTHR11616">
    <property type="entry name" value="SODIUM/CHLORIDE DEPENDENT TRANSPORTER"/>
    <property type="match status" value="1"/>
</dbReference>
<evidence type="ECO:0000256" key="1">
    <source>
        <dbReference type="ARBA" id="ARBA00004141"/>
    </source>
</evidence>
<keyword evidence="13" id="KW-1185">Reference proteome</keyword>
<dbReference type="PROSITE" id="PS50267">
    <property type="entry name" value="NA_NEUROTRAN_SYMP_3"/>
    <property type="match status" value="1"/>
</dbReference>
<dbReference type="InterPro" id="IPR037272">
    <property type="entry name" value="SNS_sf"/>
</dbReference>
<dbReference type="PANTHER" id="PTHR11616:SF240">
    <property type="entry name" value="BLOATED TUBULES, ISOFORM B-RELATED"/>
    <property type="match status" value="1"/>
</dbReference>
<dbReference type="EMBL" id="CAJOBG010002097">
    <property type="protein sequence ID" value="CAF3983236.1"/>
    <property type="molecule type" value="Genomic_DNA"/>
</dbReference>
<evidence type="ECO:0000256" key="3">
    <source>
        <dbReference type="ARBA" id="ARBA00022692"/>
    </source>
</evidence>
<evidence type="ECO:0000256" key="2">
    <source>
        <dbReference type="ARBA" id="ARBA00022448"/>
    </source>
</evidence>
<keyword evidence="3 7" id="KW-0812">Transmembrane</keyword>
<reference evidence="8" key="1">
    <citation type="submission" date="2021-02" db="EMBL/GenBank/DDBJ databases">
        <authorList>
            <person name="Nowell W R."/>
        </authorList>
    </citation>
    <scope>NUCLEOTIDE SEQUENCE</scope>
</reference>
<dbReference type="AlphaFoldDB" id="A0A818YYD8"/>
<evidence type="ECO:0000313" key="8">
    <source>
        <dbReference type="EMBL" id="CAF3759292.1"/>
    </source>
</evidence>
<dbReference type="Proteomes" id="UP000681967">
    <property type="component" value="Unassembled WGS sequence"/>
</dbReference>
<comment type="subcellular location">
    <subcellularLocation>
        <location evidence="1">Membrane</location>
        <topology evidence="1">Multi-pass membrane protein</topology>
    </subcellularLocation>
</comment>
<dbReference type="Proteomes" id="UP000681720">
    <property type="component" value="Unassembled WGS sequence"/>
</dbReference>
<dbReference type="EMBL" id="CAJOBF010000150">
    <property type="protein sequence ID" value="CAF3759292.1"/>
    <property type="molecule type" value="Genomic_DNA"/>
</dbReference>
<name>A0A818YYD8_9BILA</name>
<dbReference type="EMBL" id="CAJOBJ010000699">
    <property type="protein sequence ID" value="CAF3839046.1"/>
    <property type="molecule type" value="Genomic_DNA"/>
</dbReference>
<keyword evidence="2" id="KW-0813">Transport</keyword>
<dbReference type="Proteomes" id="UP000663866">
    <property type="component" value="Unassembled WGS sequence"/>
</dbReference>
<feature type="transmembrane region" description="Helical" evidence="7">
    <location>
        <begin position="59"/>
        <end position="81"/>
    </location>
</feature>
<dbReference type="EMBL" id="CAJOBH010019218">
    <property type="protein sequence ID" value="CAF4210907.1"/>
    <property type="molecule type" value="Genomic_DNA"/>
</dbReference>
<sequence length="127" mass="14633">MLLFEFVTVKGFITACVDEWSILQYRKESLTVLSIAIFSLIEYEPVKYKNYQFPSWAEYIGWCIALSSILAIPIYAIAFFAKQTGSFKQRWKISTTPTSNQNPSPDDNDKETSQRMLNEHTTAMTNL</sequence>
<evidence type="ECO:0000256" key="5">
    <source>
        <dbReference type="ARBA" id="ARBA00023136"/>
    </source>
</evidence>
<dbReference type="InterPro" id="IPR000175">
    <property type="entry name" value="Na/ntran_symport"/>
</dbReference>
<protein>
    <submittedName>
        <fullName evidence="8">Uncharacterized protein</fullName>
    </submittedName>
</protein>
<dbReference type="Proteomes" id="UP000663842">
    <property type="component" value="Unassembled WGS sequence"/>
</dbReference>
<comment type="caution">
    <text evidence="8">The sequence shown here is derived from an EMBL/GenBank/DDBJ whole genome shotgun (WGS) entry which is preliminary data.</text>
</comment>
<dbReference type="SUPFAM" id="SSF161070">
    <property type="entry name" value="SNF-like"/>
    <property type="match status" value="1"/>
</dbReference>
<gene>
    <name evidence="11" type="ORF">BYL167_LOCUS24006</name>
    <name evidence="9" type="ORF">GIL414_LOCUS3271</name>
    <name evidence="10" type="ORF">OVN521_LOCUS14056</name>
    <name evidence="8" type="ORF">UXM345_LOCUS2466</name>
</gene>
<feature type="region of interest" description="Disordered" evidence="6">
    <location>
        <begin position="94"/>
        <end position="113"/>
    </location>
</feature>
<dbReference type="GO" id="GO:0006865">
    <property type="term" value="P:amino acid transport"/>
    <property type="evidence" value="ECO:0007669"/>
    <property type="project" value="TreeGrafter"/>
</dbReference>